<accession>R7RYT4</accession>
<protein>
    <submittedName>
        <fullName evidence="2">Heme oxygenase-like protein</fullName>
    </submittedName>
</protein>
<proteinExistence type="predicted"/>
<dbReference type="GeneID" id="18880424"/>
<sequence>MQKVLDASTKDTPDVVIGRFWNDPNNKTIVDSFMNNKLCINAAKGDRDALEAFKKYAVQDYFYLVDWVGFRALRFATLPHDDFNLDALDNELASVSRTTSYVKDWFQTCINNLGVTESQFKVERSIAEIAYAQFLQNNARSDDWYNLHVILIGCYWAWCKLALKLYNDPTTDKTTTFYKYWIQANLDLTNPNQPDFTSSAKALSLFLDQNESAWSSSQSRTQATDLFRSALRLEVALFDSGYETPTPRVQ</sequence>
<name>R7RYT4_PUNST</name>
<dbReference type="CDD" id="cd19359">
    <property type="entry name" value="TenA_C_Bt3146-like"/>
    <property type="match status" value="1"/>
</dbReference>
<dbReference type="InterPro" id="IPR004305">
    <property type="entry name" value="Thiaminase-2/PQQC"/>
</dbReference>
<dbReference type="Gene3D" id="1.20.910.10">
    <property type="entry name" value="Heme oxygenase-like"/>
    <property type="match status" value="1"/>
</dbReference>
<dbReference type="RefSeq" id="XP_007389506.1">
    <property type="nucleotide sequence ID" value="XM_007389444.1"/>
</dbReference>
<reference evidence="3" key="1">
    <citation type="journal article" date="2012" name="Science">
        <title>The Paleozoic origin of enzymatic lignin decomposition reconstructed from 31 fungal genomes.</title>
        <authorList>
            <person name="Floudas D."/>
            <person name="Binder M."/>
            <person name="Riley R."/>
            <person name="Barry K."/>
            <person name="Blanchette R.A."/>
            <person name="Henrissat B."/>
            <person name="Martinez A.T."/>
            <person name="Otillar R."/>
            <person name="Spatafora J.W."/>
            <person name="Yadav J.S."/>
            <person name="Aerts A."/>
            <person name="Benoit I."/>
            <person name="Boyd A."/>
            <person name="Carlson A."/>
            <person name="Copeland A."/>
            <person name="Coutinho P.M."/>
            <person name="de Vries R.P."/>
            <person name="Ferreira P."/>
            <person name="Findley K."/>
            <person name="Foster B."/>
            <person name="Gaskell J."/>
            <person name="Glotzer D."/>
            <person name="Gorecki P."/>
            <person name="Heitman J."/>
            <person name="Hesse C."/>
            <person name="Hori C."/>
            <person name="Igarashi K."/>
            <person name="Jurgens J.A."/>
            <person name="Kallen N."/>
            <person name="Kersten P."/>
            <person name="Kohler A."/>
            <person name="Kuees U."/>
            <person name="Kumar T.K.A."/>
            <person name="Kuo A."/>
            <person name="LaButti K."/>
            <person name="Larrondo L.F."/>
            <person name="Lindquist E."/>
            <person name="Ling A."/>
            <person name="Lombard V."/>
            <person name="Lucas S."/>
            <person name="Lundell T."/>
            <person name="Martin R."/>
            <person name="McLaughlin D.J."/>
            <person name="Morgenstern I."/>
            <person name="Morin E."/>
            <person name="Murat C."/>
            <person name="Nagy L.G."/>
            <person name="Nolan M."/>
            <person name="Ohm R.A."/>
            <person name="Patyshakuliyeva A."/>
            <person name="Rokas A."/>
            <person name="Ruiz-Duenas F.J."/>
            <person name="Sabat G."/>
            <person name="Salamov A."/>
            <person name="Samejima M."/>
            <person name="Schmutz J."/>
            <person name="Slot J.C."/>
            <person name="St John F."/>
            <person name="Stenlid J."/>
            <person name="Sun H."/>
            <person name="Sun S."/>
            <person name="Syed K."/>
            <person name="Tsang A."/>
            <person name="Wiebenga A."/>
            <person name="Young D."/>
            <person name="Pisabarro A."/>
            <person name="Eastwood D.C."/>
            <person name="Martin F."/>
            <person name="Cullen D."/>
            <person name="Grigoriev I.V."/>
            <person name="Hibbett D.S."/>
        </authorList>
    </citation>
    <scope>NUCLEOTIDE SEQUENCE [LARGE SCALE GENOMIC DNA]</scope>
    <source>
        <strain evidence="3">HHB-11173 SS5</strain>
    </source>
</reference>
<dbReference type="eggNOG" id="ENOG502RUZU">
    <property type="taxonomic scope" value="Eukaryota"/>
</dbReference>
<dbReference type="OrthoDB" id="2822608at2759"/>
<dbReference type="KEGG" id="psq:PUNSTDRAFT_139713"/>
<dbReference type="GO" id="GO:0006772">
    <property type="term" value="P:thiamine metabolic process"/>
    <property type="evidence" value="ECO:0007669"/>
    <property type="project" value="UniProtKB-ARBA"/>
</dbReference>
<gene>
    <name evidence="2" type="ORF">PUNSTDRAFT_139713</name>
</gene>
<dbReference type="EMBL" id="JH687690">
    <property type="protein sequence ID" value="EIN03265.1"/>
    <property type="molecule type" value="Genomic_DNA"/>
</dbReference>
<evidence type="ECO:0000259" key="1">
    <source>
        <dbReference type="Pfam" id="PF03070"/>
    </source>
</evidence>
<evidence type="ECO:0000313" key="2">
    <source>
        <dbReference type="EMBL" id="EIN03265.1"/>
    </source>
</evidence>
<dbReference type="OMA" id="PCIQSYY"/>
<dbReference type="Pfam" id="PF03070">
    <property type="entry name" value="TENA_THI-4"/>
    <property type="match status" value="1"/>
</dbReference>
<dbReference type="Proteomes" id="UP000054196">
    <property type="component" value="Unassembled WGS sequence"/>
</dbReference>
<dbReference type="InterPro" id="IPR016084">
    <property type="entry name" value="Haem_Oase-like_multi-hlx"/>
</dbReference>
<dbReference type="SUPFAM" id="SSF48613">
    <property type="entry name" value="Heme oxygenase-like"/>
    <property type="match status" value="1"/>
</dbReference>
<keyword evidence="3" id="KW-1185">Reference proteome</keyword>
<dbReference type="AlphaFoldDB" id="R7RYT4"/>
<dbReference type="HOGENOM" id="CLU_956611_0_0_1"/>
<organism evidence="2 3">
    <name type="scientific">Punctularia strigosozonata (strain HHB-11173)</name>
    <name type="common">White-rot fungus</name>
    <dbReference type="NCBI Taxonomy" id="741275"/>
    <lineage>
        <taxon>Eukaryota</taxon>
        <taxon>Fungi</taxon>
        <taxon>Dikarya</taxon>
        <taxon>Basidiomycota</taxon>
        <taxon>Agaricomycotina</taxon>
        <taxon>Agaricomycetes</taxon>
        <taxon>Corticiales</taxon>
        <taxon>Punctulariaceae</taxon>
        <taxon>Punctularia</taxon>
    </lineage>
</organism>
<feature type="domain" description="Thiaminase-2/PQQC" evidence="1">
    <location>
        <begin position="51"/>
        <end position="238"/>
    </location>
</feature>
<evidence type="ECO:0000313" key="3">
    <source>
        <dbReference type="Proteomes" id="UP000054196"/>
    </source>
</evidence>